<sequence>MTQFSLPDKWLDRVIPWRGWDRPQPVKPIGKVSARDCFEAHSEEIDKALTRSYVTDRLRDVIGECDWEKPDLDLALPALLGFSGSVELLAWILDTYGTIPALRIWVQSTHFNGGYSRHLSYQPEPRVDWRAHLPQFMRRTLAALPEAEYGLAVAELRDPAVHPVHAAYLAPTEPDLVAAALALTPIDHMGFDLLLCTVETESQMRELVTNTPTIYTRPYDMPNFATAAVRAGTAVIEVIAAAFKNEADTDGRVELMDLLTYCPTPGAFRQLLGYAGTRGGYDAIRSALARHPGVGLAELARSGSETAAVELRSFVLTQPEQVAAVSPGLDDATRAAIEKITATQDALPESDSPPAILLSPPWIGRQKATKPPVFELPIELPVAFDWPAGERERLLAKQPTFRFTPQYMPSWQRLAEGGYSGWQMEGALVELSGDDALALVRHWKPDARYWDAGWLPYALARFGADAYPAAVRALDKSAVAAAYTLIPVRSHEVAPRMAEFLLRRGKLRTVALDWLRRHALEAVAYLVPAALGKAGTHRRGAEAALRRLAANHSREEVVDHARGYGDEPAAAIAVLLDTNPLTILPARIPALPVWLAPQLLPQIALSGRQSALPRELVPALVTMCQLGDADAPYPGLETVATLCDPGSLAQWAWALFQQYRRVDFPSKDVWVLRLQGRLGDDDTVRSLSPLIQAWPGESAHQRAVAGLDVLSDIGTDVALMHLYRISQKVPFKALRAKAADKIEQIADELELTPEQLGDRLVPDFGLSPQGTATLDFGPRQFVVGFDESLKPYLTDADGKPRKALPKPAATDDPDLAASATKQFSALKKDVRGAASDQIVRLQRAMRYQRRFDAADFRAYFVSHPLVGVLVRRLAWGTYETAEPNSPLLQSFRVAEDNSFADAEDNPFELDEDAVVGVVHPAQLSAELLASWSELFAEYELLQPFPQLSRPVYRLTDSEKSTNVLPRFDKLTVPSRVLLGLAKQGWNRDTPADAGVQNSVIQTLPSGAEVSIDLDPGIPVGEPDMLGDQTIQRVWLSSGTYGDIDPVLISEILADLTELERHRP</sequence>
<dbReference type="Proteomes" id="UP000295627">
    <property type="component" value="Unassembled WGS sequence"/>
</dbReference>
<proteinExistence type="predicted"/>
<organism evidence="3 4">
    <name type="scientific">Mycobacteroides franklinii</name>
    <dbReference type="NCBI Taxonomy" id="948102"/>
    <lineage>
        <taxon>Bacteria</taxon>
        <taxon>Bacillati</taxon>
        <taxon>Actinomycetota</taxon>
        <taxon>Actinomycetes</taxon>
        <taxon>Mycobacteriales</taxon>
        <taxon>Mycobacteriaceae</taxon>
        <taxon>Mycobacteroides</taxon>
    </lineage>
</organism>
<dbReference type="InterPro" id="IPR025406">
    <property type="entry name" value="DUF4132"/>
</dbReference>
<feature type="domain" description="DUF4132" evidence="2">
    <location>
        <begin position="798"/>
        <end position="985"/>
    </location>
</feature>
<comment type="caution">
    <text evidence="3">The sequence shown here is derived from an EMBL/GenBank/DDBJ whole genome shotgun (WGS) entry which is preliminary data.</text>
</comment>
<evidence type="ECO:0000259" key="2">
    <source>
        <dbReference type="Pfam" id="PF13569"/>
    </source>
</evidence>
<dbReference type="EMBL" id="RXLR01000015">
    <property type="protein sequence ID" value="TDH21008.1"/>
    <property type="molecule type" value="Genomic_DNA"/>
</dbReference>
<dbReference type="RefSeq" id="WP_078335064.1">
    <property type="nucleotide sequence ID" value="NZ_MAFQ01000009.1"/>
</dbReference>
<feature type="region of interest" description="Disordered" evidence="1">
    <location>
        <begin position="794"/>
        <end position="814"/>
    </location>
</feature>
<dbReference type="AlphaFoldDB" id="A0A4R5PA98"/>
<gene>
    <name evidence="3" type="ORF">EJ571_13620</name>
</gene>
<accession>A0A4R5PA98</accession>
<evidence type="ECO:0000313" key="3">
    <source>
        <dbReference type="EMBL" id="TDH21008.1"/>
    </source>
</evidence>
<dbReference type="Pfam" id="PF13569">
    <property type="entry name" value="DUF4132"/>
    <property type="match status" value="1"/>
</dbReference>
<reference evidence="3 4" key="1">
    <citation type="journal article" date="2019" name="Sci. Rep.">
        <title>Extended insight into the Mycobacterium chelonae-abscessus complex through whole genome sequencing of Mycobacterium salmoniphilum outbreak and Mycobacterium salmoniphilum-like strains.</title>
        <authorList>
            <person name="Behra P.R.K."/>
            <person name="Das S."/>
            <person name="Pettersson B.M.F."/>
            <person name="Shirreff L."/>
            <person name="DuCote T."/>
            <person name="Jacobsson K.G."/>
            <person name="Ennis D.G."/>
            <person name="Kirsebom L.A."/>
        </authorList>
    </citation>
    <scope>NUCLEOTIDE SEQUENCE [LARGE SCALE GENOMIC DNA]</scope>
    <source>
        <strain evidence="3 4">DSM 45524</strain>
    </source>
</reference>
<evidence type="ECO:0000313" key="4">
    <source>
        <dbReference type="Proteomes" id="UP000295627"/>
    </source>
</evidence>
<evidence type="ECO:0000256" key="1">
    <source>
        <dbReference type="SAM" id="MobiDB-lite"/>
    </source>
</evidence>
<protein>
    <submittedName>
        <fullName evidence="3">DUF4132 domain-containing protein</fullName>
    </submittedName>
</protein>
<name>A0A4R5PA98_9MYCO</name>